<dbReference type="InterPro" id="IPR002798">
    <property type="entry name" value="SpoIIM-like"/>
</dbReference>
<feature type="transmembrane region" description="Helical" evidence="1">
    <location>
        <begin position="181"/>
        <end position="202"/>
    </location>
</feature>
<evidence type="ECO:0000256" key="1">
    <source>
        <dbReference type="SAM" id="Phobius"/>
    </source>
</evidence>
<evidence type="ECO:0008006" key="4">
    <source>
        <dbReference type="Google" id="ProtNLM"/>
    </source>
</evidence>
<accession>A0A6C2U385</accession>
<evidence type="ECO:0000313" key="3">
    <source>
        <dbReference type="Proteomes" id="UP000366872"/>
    </source>
</evidence>
<gene>
    <name evidence="2" type="ORF">PDESU_02886</name>
</gene>
<protein>
    <recommendedName>
        <fullName evidence="4">Stage II sporulation protein M</fullName>
    </recommendedName>
</protein>
<feature type="transmembrane region" description="Helical" evidence="1">
    <location>
        <begin position="209"/>
        <end position="229"/>
    </location>
</feature>
<dbReference type="PANTHER" id="PTHR35337">
    <property type="entry name" value="SLR1478 PROTEIN"/>
    <property type="match status" value="1"/>
</dbReference>
<dbReference type="PANTHER" id="PTHR35337:SF1">
    <property type="entry name" value="SLR1478 PROTEIN"/>
    <property type="match status" value="1"/>
</dbReference>
<feature type="transmembrane region" description="Helical" evidence="1">
    <location>
        <begin position="235"/>
        <end position="255"/>
    </location>
</feature>
<feature type="transmembrane region" description="Helical" evidence="1">
    <location>
        <begin position="267"/>
        <end position="288"/>
    </location>
</feature>
<keyword evidence="1" id="KW-0472">Membrane</keyword>
<dbReference type="AlphaFoldDB" id="A0A6C2U385"/>
<proteinExistence type="predicted"/>
<keyword evidence="1" id="KW-1133">Transmembrane helix</keyword>
<feature type="transmembrane region" description="Helical" evidence="1">
    <location>
        <begin position="300"/>
        <end position="323"/>
    </location>
</feature>
<evidence type="ECO:0000313" key="2">
    <source>
        <dbReference type="EMBL" id="VGO14327.1"/>
    </source>
</evidence>
<dbReference type="RefSeq" id="WP_136079819.1">
    <property type="nucleotide sequence ID" value="NZ_CAAHFG010000001.1"/>
</dbReference>
<organism evidence="2 3">
    <name type="scientific">Pontiella desulfatans</name>
    <dbReference type="NCBI Taxonomy" id="2750659"/>
    <lineage>
        <taxon>Bacteria</taxon>
        <taxon>Pseudomonadati</taxon>
        <taxon>Kiritimatiellota</taxon>
        <taxon>Kiritimatiellia</taxon>
        <taxon>Kiritimatiellales</taxon>
        <taxon>Pontiellaceae</taxon>
        <taxon>Pontiella</taxon>
    </lineage>
</organism>
<keyword evidence="1" id="KW-0812">Transmembrane</keyword>
<dbReference type="Pfam" id="PF01944">
    <property type="entry name" value="SpoIIM"/>
    <property type="match status" value="1"/>
</dbReference>
<name>A0A6C2U385_PONDE</name>
<reference evidence="2 3" key="1">
    <citation type="submission" date="2019-04" db="EMBL/GenBank/DDBJ databases">
        <authorList>
            <person name="Van Vliet M D."/>
        </authorList>
    </citation>
    <scope>NUCLEOTIDE SEQUENCE [LARGE SCALE GENOMIC DNA]</scope>
    <source>
        <strain evidence="2 3">F1</strain>
    </source>
</reference>
<dbReference type="EMBL" id="CAAHFG010000001">
    <property type="protein sequence ID" value="VGO14327.1"/>
    <property type="molecule type" value="Genomic_DNA"/>
</dbReference>
<keyword evidence="3" id="KW-1185">Reference proteome</keyword>
<sequence>MIINLQSFIDKEQPVWDELEALLERIGREPFGSFNLEELKQFHYLAERTSADLVQIREFVTQTELQTYLESLVSRAFGEIQEKQANSMRFRPLHWFFKVFPQTFRRRARCFSLALAITAVGSLFGGGAVMFDPQAKAALMPFSHLHGDPSERVAKEEKQEDVSMEGKSTFSAHLMTHNTRVSILLMALGISWGAGTIILLFYNGVILGAVIADYLIAGEGVFLTGWLLPHGSVEIPAILIAGQAGLLLASAMVGWGNRLSMKMRLRAILPDMVTLIGGVACLLVWAGLVESFFSQDHEPALPYAVKIAVGSVELVLLFAFLMFSGREVRD</sequence>
<feature type="transmembrane region" description="Helical" evidence="1">
    <location>
        <begin position="110"/>
        <end position="131"/>
    </location>
</feature>
<dbReference type="Proteomes" id="UP000366872">
    <property type="component" value="Unassembled WGS sequence"/>
</dbReference>